<dbReference type="Proteomes" id="UP000244184">
    <property type="component" value="Unassembled WGS sequence"/>
</dbReference>
<dbReference type="EMBL" id="PYHP01000063">
    <property type="protein sequence ID" value="PUA37045.1"/>
    <property type="molecule type" value="Genomic_DNA"/>
</dbReference>
<comment type="caution">
    <text evidence="2">The sequence shown here is derived from an EMBL/GenBank/DDBJ whole genome shotgun (WGS) entry which is preliminary data.</text>
</comment>
<dbReference type="Gene3D" id="3.40.50.720">
    <property type="entry name" value="NAD(P)-binding Rossmann-like Domain"/>
    <property type="match status" value="1"/>
</dbReference>
<organism evidence="2 3">
    <name type="scientific">Paenibacillus elgii</name>
    <dbReference type="NCBI Taxonomy" id="189691"/>
    <lineage>
        <taxon>Bacteria</taxon>
        <taxon>Bacillati</taxon>
        <taxon>Bacillota</taxon>
        <taxon>Bacilli</taxon>
        <taxon>Bacillales</taxon>
        <taxon>Paenibacillaceae</taxon>
        <taxon>Paenibacillus</taxon>
    </lineage>
</organism>
<gene>
    <name evidence="2" type="ORF">C8Z91_22115</name>
</gene>
<protein>
    <submittedName>
        <fullName evidence="2">Alanine dehydrogenase</fullName>
    </submittedName>
</protein>
<feature type="region of interest" description="Disordered" evidence="1">
    <location>
        <begin position="1"/>
        <end position="20"/>
    </location>
</feature>
<evidence type="ECO:0000313" key="3">
    <source>
        <dbReference type="Proteomes" id="UP000244184"/>
    </source>
</evidence>
<evidence type="ECO:0000256" key="1">
    <source>
        <dbReference type="SAM" id="MobiDB-lite"/>
    </source>
</evidence>
<name>A0A2T6FYT2_9BACL</name>
<proteinExistence type="predicted"/>
<dbReference type="Pfam" id="PF13602">
    <property type="entry name" value="ADH_zinc_N_2"/>
    <property type="match status" value="1"/>
</dbReference>
<dbReference type="AlphaFoldDB" id="A0A2T6FYT2"/>
<dbReference type="Gene3D" id="3.90.180.10">
    <property type="entry name" value="Medium-chain alcohol dehydrogenases, catalytic domain"/>
    <property type="match status" value="1"/>
</dbReference>
<accession>A0A2T6FYT2</accession>
<reference evidence="2 3" key="1">
    <citation type="submission" date="2018-03" db="EMBL/GenBank/DDBJ databases">
        <title>Genome sequence of Paenibacillus elgii strain AC13 an antimicrobial compound producing bacteria.</title>
        <authorList>
            <person name="Kurokawa A.S."/>
            <person name="Araujo J.F."/>
            <person name="Costa R.A."/>
            <person name="Ortega D.B."/>
            <person name="Pires A.S."/>
            <person name="Pappas G.J.Jr."/>
            <person name="Franco O.L."/>
            <person name="Barreto C."/>
            <person name="Magalhaes B.S."/>
            <person name="Kruger R.H."/>
        </authorList>
    </citation>
    <scope>NUCLEOTIDE SEQUENCE [LARGE SCALE GENOMIC DNA]</scope>
    <source>
        <strain evidence="2 3">AC13</strain>
    </source>
</reference>
<sequence>MHQIRTGGCSGAERGRKTGSQGALALNGQYVSVAGQGVAKVRTEDLLFLKEMMEKGVLKPVIDRSYSFEQMADAHRYVEIGHKKGDVAIKVGHNREL</sequence>
<evidence type="ECO:0000313" key="2">
    <source>
        <dbReference type="EMBL" id="PUA37045.1"/>
    </source>
</evidence>